<dbReference type="Proteomes" id="UP001153069">
    <property type="component" value="Unassembled WGS sequence"/>
</dbReference>
<feature type="compositionally biased region" description="Basic and acidic residues" evidence="1">
    <location>
        <begin position="1"/>
        <end position="20"/>
    </location>
</feature>
<proteinExistence type="predicted"/>
<evidence type="ECO:0000313" key="3">
    <source>
        <dbReference type="Proteomes" id="UP001153069"/>
    </source>
</evidence>
<accession>A0A9N8DTC7</accession>
<comment type="caution">
    <text evidence="2">The sequence shown here is derived from an EMBL/GenBank/DDBJ whole genome shotgun (WGS) entry which is preliminary data.</text>
</comment>
<reference evidence="2" key="1">
    <citation type="submission" date="2020-06" db="EMBL/GenBank/DDBJ databases">
        <authorList>
            <consortium name="Plant Systems Biology data submission"/>
        </authorList>
    </citation>
    <scope>NUCLEOTIDE SEQUENCE</scope>
    <source>
        <strain evidence="2">D6</strain>
    </source>
</reference>
<evidence type="ECO:0000256" key="1">
    <source>
        <dbReference type="SAM" id="MobiDB-lite"/>
    </source>
</evidence>
<evidence type="ECO:0000313" key="2">
    <source>
        <dbReference type="EMBL" id="CAB9506416.1"/>
    </source>
</evidence>
<dbReference type="AlphaFoldDB" id="A0A9N8DTC7"/>
<feature type="region of interest" description="Disordered" evidence="1">
    <location>
        <begin position="1"/>
        <end position="21"/>
    </location>
</feature>
<name>A0A9N8DTC7_9STRA</name>
<sequence>MFASHEQKSHDGAHDSDKKNRCTSLVQGAPDVMEGLVLKHVLGYALNDSTTDFASFTAVNKEWNGTVKSLILPAMFQITKTFLKGGRAIVAKDLPLVTTVLRSLEDRNSPLYRLDSADGEEWPTLQPQFGVDLFLFVYKTCGSSDLKKQGSKAEQQNLSPEMYELLCNYLKTNAENRAQKIIQILSKAGGTSVVPVVDIFKELVGHLIAWIGIVHTVEIMSHYLGPKKVKKLTEHAQACFVTELLQAPGTCKMLGRLLKPAHLNIAMVPKKVLLQAYEVIKAIESFHPAVVRQWKEGVGDTLDEFLGSFRQQIKAEVEQSTMTDKAIEFYAINEQQPISSDNVCKLGLSLAPPQDLVRQEFPRHAQFVESMDPEELVALSFSSFLLGLGQFQLLVFAVSVNLRLMGPQADRIRAWLDDRANAN</sequence>
<dbReference type="EMBL" id="CAICTM010000265">
    <property type="protein sequence ID" value="CAB9506416.1"/>
    <property type="molecule type" value="Genomic_DNA"/>
</dbReference>
<gene>
    <name evidence="2" type="ORF">SEMRO_266_G103100.1</name>
</gene>
<keyword evidence="3" id="KW-1185">Reference proteome</keyword>
<protein>
    <submittedName>
        <fullName evidence="2">Uncharacterized protein</fullName>
    </submittedName>
</protein>
<organism evidence="2 3">
    <name type="scientific">Seminavis robusta</name>
    <dbReference type="NCBI Taxonomy" id="568900"/>
    <lineage>
        <taxon>Eukaryota</taxon>
        <taxon>Sar</taxon>
        <taxon>Stramenopiles</taxon>
        <taxon>Ochrophyta</taxon>
        <taxon>Bacillariophyta</taxon>
        <taxon>Bacillariophyceae</taxon>
        <taxon>Bacillariophycidae</taxon>
        <taxon>Naviculales</taxon>
        <taxon>Naviculaceae</taxon>
        <taxon>Seminavis</taxon>
    </lineage>
</organism>